<evidence type="ECO:0000313" key="1">
    <source>
        <dbReference type="EMBL" id="KAJ3517774.1"/>
    </source>
</evidence>
<keyword evidence="2" id="KW-1185">Reference proteome</keyword>
<sequence length="787" mass="85896">MPPVNAGPEPNPMQRSPYSLSDPSTNAFGQNNTSSHFVPAPPPPHPSYTTHAAPPVRRGHFSSASVSSRAFRDAPSPTRPSPPSSGFRRSYQRQRRSASSRIMASDHGRDDDDEVARTVFLEHVLHSPNGSDASDAMVEEALLRHMQVVRGSVSTKMVASKMTLQSLQSVKIEDLAEADRSCVICYNDYGVKTPEGISEAPLRLPKCGHVFGDHCIKKWFEDSDSCPYCRDKLHAEPKQQAGASARAFLNMMRTHSMGLPSGATGHVDDVLNRALNAAYSVTDRNGSPSRQSTGVGRRSPPSDVGERQRRIRPRHNNANTHESGSLSGGHGRGVSSHVHVQRAAPGAPLIGPSYFQQESLSPRERDREWMSQLTQASNGGASTAPQRNTSPPSAGALSPLATMYTMRGGQQVHVSRPVLSRGESSSQNSTAPPFRNPMQGGVPLVVSSNSENTAQGAGSQQGRLVKVASTATLYKAVDGGLRALACLDNMDLSTVRVAVAASAWALQEPLAPWVAEIPNDGIIRYRGLFNQERILVCSSKALAEVLVTNNYAFEKPSHLRLSIGRILGIGVLLAEGEEHKMQRRSLTPAFAFRHVKNLYPVFWRKSKEVVRVMTSEFGAQEEAKVEVISWASRATLDIIGVAGMGRDFGAIQNPDSLLAKTYRKIFKPSRQVQILGLLGTFVPLQIITKLPFRRNEDINSAAAEIRSVARDLIQEKKARLHNKEQPDLDILSVALESGGFSDENLVDQLMTFLAAGHETTAAALTWAIYMLSRYPEVQTRLREESRH</sequence>
<protein>
    <submittedName>
        <fullName evidence="1">Uncharacterized protein</fullName>
    </submittedName>
</protein>
<gene>
    <name evidence="1" type="ORF">NM208_g14659</name>
</gene>
<dbReference type="EMBL" id="JANRMS010003539">
    <property type="protein sequence ID" value="KAJ3517774.1"/>
    <property type="molecule type" value="Genomic_DNA"/>
</dbReference>
<name>A0ACC1RH45_9HYPO</name>
<evidence type="ECO:0000313" key="2">
    <source>
        <dbReference type="Proteomes" id="UP001148629"/>
    </source>
</evidence>
<accession>A0ACC1RH45</accession>
<proteinExistence type="predicted"/>
<reference evidence="1" key="1">
    <citation type="submission" date="2022-08" db="EMBL/GenBank/DDBJ databases">
        <title>Genome Sequence of Fusarium decemcellulare.</title>
        <authorList>
            <person name="Buettner E."/>
        </authorList>
    </citation>
    <scope>NUCLEOTIDE SEQUENCE</scope>
    <source>
        <strain evidence="1">Babe19</strain>
    </source>
</reference>
<organism evidence="1 2">
    <name type="scientific">Fusarium decemcellulare</name>
    <dbReference type="NCBI Taxonomy" id="57161"/>
    <lineage>
        <taxon>Eukaryota</taxon>
        <taxon>Fungi</taxon>
        <taxon>Dikarya</taxon>
        <taxon>Ascomycota</taxon>
        <taxon>Pezizomycotina</taxon>
        <taxon>Sordariomycetes</taxon>
        <taxon>Hypocreomycetidae</taxon>
        <taxon>Hypocreales</taxon>
        <taxon>Nectriaceae</taxon>
        <taxon>Fusarium</taxon>
        <taxon>Fusarium decemcellulare species complex</taxon>
    </lineage>
</organism>
<dbReference type="Proteomes" id="UP001148629">
    <property type="component" value="Unassembled WGS sequence"/>
</dbReference>
<comment type="caution">
    <text evidence="1">The sequence shown here is derived from an EMBL/GenBank/DDBJ whole genome shotgun (WGS) entry which is preliminary data.</text>
</comment>